<feature type="domain" description="HTH araC/xylS-type" evidence="4">
    <location>
        <begin position="222"/>
        <end position="323"/>
    </location>
</feature>
<dbReference type="PROSITE" id="PS01124">
    <property type="entry name" value="HTH_ARAC_FAMILY_2"/>
    <property type="match status" value="1"/>
</dbReference>
<keyword evidence="2" id="KW-0238">DNA-binding</keyword>
<protein>
    <submittedName>
        <fullName evidence="5">Helix-turn-helix domain-containing protein</fullName>
    </submittedName>
</protein>
<dbReference type="PRINTS" id="PR00032">
    <property type="entry name" value="HTHARAC"/>
</dbReference>
<comment type="caution">
    <text evidence="5">The sequence shown here is derived from an EMBL/GenBank/DDBJ whole genome shotgun (WGS) entry which is preliminary data.</text>
</comment>
<accession>A0ABN2CAC1</accession>
<evidence type="ECO:0000256" key="2">
    <source>
        <dbReference type="ARBA" id="ARBA00023125"/>
    </source>
</evidence>
<dbReference type="InterPro" id="IPR009057">
    <property type="entry name" value="Homeodomain-like_sf"/>
</dbReference>
<evidence type="ECO:0000313" key="5">
    <source>
        <dbReference type="EMBL" id="GAA1553686.1"/>
    </source>
</evidence>
<gene>
    <name evidence="5" type="ORF">GCM10009827_088070</name>
</gene>
<keyword evidence="1" id="KW-0805">Transcription regulation</keyword>
<dbReference type="InterPro" id="IPR020449">
    <property type="entry name" value="Tscrpt_reg_AraC-type_HTH"/>
</dbReference>
<dbReference type="PANTHER" id="PTHR46796">
    <property type="entry name" value="HTH-TYPE TRANSCRIPTIONAL ACTIVATOR RHAS-RELATED"/>
    <property type="match status" value="1"/>
</dbReference>
<evidence type="ECO:0000313" key="6">
    <source>
        <dbReference type="Proteomes" id="UP001501470"/>
    </source>
</evidence>
<dbReference type="Pfam" id="PF14525">
    <property type="entry name" value="AraC_binding_2"/>
    <property type="match status" value="1"/>
</dbReference>
<evidence type="ECO:0000259" key="4">
    <source>
        <dbReference type="PROSITE" id="PS01124"/>
    </source>
</evidence>
<reference evidence="5 6" key="1">
    <citation type="journal article" date="2019" name="Int. J. Syst. Evol. Microbiol.">
        <title>The Global Catalogue of Microorganisms (GCM) 10K type strain sequencing project: providing services to taxonomists for standard genome sequencing and annotation.</title>
        <authorList>
            <consortium name="The Broad Institute Genomics Platform"/>
            <consortium name="The Broad Institute Genome Sequencing Center for Infectious Disease"/>
            <person name="Wu L."/>
            <person name="Ma J."/>
        </authorList>
    </citation>
    <scope>NUCLEOTIDE SEQUENCE [LARGE SCALE GENOMIC DNA]</scope>
    <source>
        <strain evidence="5 6">JCM 15933</strain>
    </source>
</reference>
<keyword evidence="6" id="KW-1185">Reference proteome</keyword>
<proteinExistence type="predicted"/>
<dbReference type="RefSeq" id="WP_344510048.1">
    <property type="nucleotide sequence ID" value="NZ_BAAAQD010000023.1"/>
</dbReference>
<evidence type="ECO:0000256" key="1">
    <source>
        <dbReference type="ARBA" id="ARBA00023015"/>
    </source>
</evidence>
<dbReference type="PANTHER" id="PTHR46796:SF6">
    <property type="entry name" value="ARAC SUBFAMILY"/>
    <property type="match status" value="1"/>
</dbReference>
<keyword evidence="3" id="KW-0804">Transcription</keyword>
<dbReference type="SUPFAM" id="SSF46689">
    <property type="entry name" value="Homeodomain-like"/>
    <property type="match status" value="1"/>
</dbReference>
<dbReference type="InterPro" id="IPR050204">
    <property type="entry name" value="AraC_XylS_family_regulators"/>
</dbReference>
<dbReference type="EMBL" id="BAAAQD010000023">
    <property type="protein sequence ID" value="GAA1553686.1"/>
    <property type="molecule type" value="Genomic_DNA"/>
</dbReference>
<name>A0ABN2CAC1_9ACTN</name>
<dbReference type="InterPro" id="IPR018060">
    <property type="entry name" value="HTH_AraC"/>
</dbReference>
<sequence length="324" mass="35486">MLATYTVDLSPLPPAERFDHWAELVAKEVAPNQIGSTHAHDFDAWMRTSSLGALTLTTLRFPSLTTRRTAKLIRRSDPQQYQLALLTSGSGAVEQGQCASAIQPGQFTLLTSSRPYEASHGIRAAAPEPAGSVVVVIPHAQLPIPHDKVSRLLGEPLPSTGGIGSLLAQHLQQISVHPEQYEASDATLLAGIALNLITALLAQELDVADSLSGNVQQEVLRTRIDAFIDANLGRPDLGPQMIAAAHNVSMTTLKRLFRTGESPVAEVIRTRRLQRCRKDLADPGLRDRPVHAIASRWGFRSTAHFSRIFREEYGMPPNEYRVRH</sequence>
<evidence type="ECO:0000256" key="3">
    <source>
        <dbReference type="ARBA" id="ARBA00023163"/>
    </source>
</evidence>
<dbReference type="Proteomes" id="UP001501470">
    <property type="component" value="Unassembled WGS sequence"/>
</dbReference>
<organism evidence="5 6">
    <name type="scientific">Dactylosporangium maewongense</name>
    <dbReference type="NCBI Taxonomy" id="634393"/>
    <lineage>
        <taxon>Bacteria</taxon>
        <taxon>Bacillati</taxon>
        <taxon>Actinomycetota</taxon>
        <taxon>Actinomycetes</taxon>
        <taxon>Micromonosporales</taxon>
        <taxon>Micromonosporaceae</taxon>
        <taxon>Dactylosporangium</taxon>
    </lineage>
</organism>
<dbReference type="Pfam" id="PF12833">
    <property type="entry name" value="HTH_18"/>
    <property type="match status" value="1"/>
</dbReference>
<dbReference type="Gene3D" id="1.10.10.60">
    <property type="entry name" value="Homeodomain-like"/>
    <property type="match status" value="1"/>
</dbReference>
<dbReference type="SMART" id="SM00342">
    <property type="entry name" value="HTH_ARAC"/>
    <property type="match status" value="1"/>
</dbReference>
<dbReference type="InterPro" id="IPR035418">
    <property type="entry name" value="AraC-bd_2"/>
</dbReference>